<evidence type="ECO:0000313" key="1">
    <source>
        <dbReference type="EMBL" id="KAH7902878.1"/>
    </source>
</evidence>
<organism evidence="1 2">
    <name type="scientific">Hygrophoropsis aurantiaca</name>
    <dbReference type="NCBI Taxonomy" id="72124"/>
    <lineage>
        <taxon>Eukaryota</taxon>
        <taxon>Fungi</taxon>
        <taxon>Dikarya</taxon>
        <taxon>Basidiomycota</taxon>
        <taxon>Agaricomycotina</taxon>
        <taxon>Agaricomycetes</taxon>
        <taxon>Agaricomycetidae</taxon>
        <taxon>Boletales</taxon>
        <taxon>Coniophorineae</taxon>
        <taxon>Hygrophoropsidaceae</taxon>
        <taxon>Hygrophoropsis</taxon>
    </lineage>
</organism>
<gene>
    <name evidence="1" type="ORF">BJ138DRAFT_1108154</name>
</gene>
<protein>
    <submittedName>
        <fullName evidence="1">Uncharacterized protein</fullName>
    </submittedName>
</protein>
<sequence length="236" mass="26001">MNLGDAKVELGEAQLGCKLQAAARLRHLYGRQALCATIKGLEEIRFPPTIRLKISVDRRHEGKIRSMAWTLVRTPQPGMELEFPGAPHQLLALIQLPKHTVLIYTWTIKPSANPINHMLAVTGGAHTCVWYDGIMSGPAWRRRARGEGARGGRAGRAGARPWLFKQHLFDAQRSASVRTSGRTNSRGLGVEQERVGRCGQQSAIETGCGHATEGCIQKVWRDQGETEQDQLAQPAT</sequence>
<dbReference type="EMBL" id="MU269439">
    <property type="protein sequence ID" value="KAH7902878.1"/>
    <property type="molecule type" value="Genomic_DNA"/>
</dbReference>
<dbReference type="Proteomes" id="UP000790377">
    <property type="component" value="Unassembled WGS sequence"/>
</dbReference>
<name>A0ACB7ZRB1_9AGAM</name>
<evidence type="ECO:0000313" key="2">
    <source>
        <dbReference type="Proteomes" id="UP000790377"/>
    </source>
</evidence>
<accession>A0ACB7ZRB1</accession>
<comment type="caution">
    <text evidence="1">The sequence shown here is derived from an EMBL/GenBank/DDBJ whole genome shotgun (WGS) entry which is preliminary data.</text>
</comment>
<keyword evidence="2" id="KW-1185">Reference proteome</keyword>
<proteinExistence type="predicted"/>
<reference evidence="1" key="1">
    <citation type="journal article" date="2021" name="New Phytol.">
        <title>Evolutionary innovations through gain and loss of genes in the ectomycorrhizal Boletales.</title>
        <authorList>
            <person name="Wu G."/>
            <person name="Miyauchi S."/>
            <person name="Morin E."/>
            <person name="Kuo A."/>
            <person name="Drula E."/>
            <person name="Varga T."/>
            <person name="Kohler A."/>
            <person name="Feng B."/>
            <person name="Cao Y."/>
            <person name="Lipzen A."/>
            <person name="Daum C."/>
            <person name="Hundley H."/>
            <person name="Pangilinan J."/>
            <person name="Johnson J."/>
            <person name="Barry K."/>
            <person name="LaButti K."/>
            <person name="Ng V."/>
            <person name="Ahrendt S."/>
            <person name="Min B."/>
            <person name="Choi I.G."/>
            <person name="Park H."/>
            <person name="Plett J.M."/>
            <person name="Magnuson J."/>
            <person name="Spatafora J.W."/>
            <person name="Nagy L.G."/>
            <person name="Henrissat B."/>
            <person name="Grigoriev I.V."/>
            <person name="Yang Z.L."/>
            <person name="Xu J."/>
            <person name="Martin F.M."/>
        </authorList>
    </citation>
    <scope>NUCLEOTIDE SEQUENCE</scope>
    <source>
        <strain evidence="1">ATCC 28755</strain>
    </source>
</reference>